<evidence type="ECO:0000313" key="3">
    <source>
        <dbReference type="Proteomes" id="UP000317835"/>
    </source>
</evidence>
<dbReference type="GO" id="GO:0003677">
    <property type="term" value="F:DNA binding"/>
    <property type="evidence" value="ECO:0007669"/>
    <property type="project" value="InterPro"/>
</dbReference>
<dbReference type="RefSeq" id="WP_145275896.1">
    <property type="nucleotide sequence ID" value="NZ_CP036426.1"/>
</dbReference>
<protein>
    <recommendedName>
        <fullName evidence="1">Peptidase S24/S26A/S26B/S26C domain-containing protein</fullName>
    </recommendedName>
</protein>
<dbReference type="CDD" id="cd06529">
    <property type="entry name" value="S24_LexA-like"/>
    <property type="match status" value="1"/>
</dbReference>
<dbReference type="Pfam" id="PF00717">
    <property type="entry name" value="Peptidase_S24"/>
    <property type="match status" value="1"/>
</dbReference>
<evidence type="ECO:0000313" key="2">
    <source>
        <dbReference type="EMBL" id="QDV37837.1"/>
    </source>
</evidence>
<keyword evidence="3" id="KW-1185">Reference proteome</keyword>
<proteinExistence type="predicted"/>
<reference evidence="2 3" key="1">
    <citation type="submission" date="2019-02" db="EMBL/GenBank/DDBJ databases">
        <title>Deep-cultivation of Planctomycetes and their phenomic and genomic characterization uncovers novel biology.</title>
        <authorList>
            <person name="Wiegand S."/>
            <person name="Jogler M."/>
            <person name="Boedeker C."/>
            <person name="Pinto D."/>
            <person name="Vollmers J."/>
            <person name="Rivas-Marin E."/>
            <person name="Kohn T."/>
            <person name="Peeters S.H."/>
            <person name="Heuer A."/>
            <person name="Rast P."/>
            <person name="Oberbeckmann S."/>
            <person name="Bunk B."/>
            <person name="Jeske O."/>
            <person name="Meyerdierks A."/>
            <person name="Storesund J.E."/>
            <person name="Kallscheuer N."/>
            <person name="Luecker S."/>
            <person name="Lage O.M."/>
            <person name="Pohl T."/>
            <person name="Merkel B.J."/>
            <person name="Hornburger P."/>
            <person name="Mueller R.-W."/>
            <person name="Bruemmer F."/>
            <person name="Labrenz M."/>
            <person name="Spormann A.M."/>
            <person name="Op den Camp H."/>
            <person name="Overmann J."/>
            <person name="Amann R."/>
            <person name="Jetten M.S.M."/>
            <person name="Mascher T."/>
            <person name="Medema M.H."/>
            <person name="Devos D.P."/>
            <person name="Kaster A.-K."/>
            <person name="Ovreas L."/>
            <person name="Rohde M."/>
            <person name="Galperin M.Y."/>
            <person name="Jogler C."/>
        </authorList>
    </citation>
    <scope>NUCLEOTIDE SEQUENCE [LARGE SCALE GENOMIC DNA]</scope>
    <source>
        <strain evidence="2 3">ElP</strain>
    </source>
</reference>
<dbReference type="OrthoDB" id="256139at2"/>
<dbReference type="InterPro" id="IPR010982">
    <property type="entry name" value="Lambda_DNA-bd_dom_sf"/>
</dbReference>
<dbReference type="InterPro" id="IPR039418">
    <property type="entry name" value="LexA-like"/>
</dbReference>
<dbReference type="EMBL" id="CP036426">
    <property type="protein sequence ID" value="QDV37837.1"/>
    <property type="molecule type" value="Genomic_DNA"/>
</dbReference>
<dbReference type="Gene3D" id="2.10.109.10">
    <property type="entry name" value="Umud Fragment, subunit A"/>
    <property type="match status" value="1"/>
</dbReference>
<dbReference type="InterPro" id="IPR015927">
    <property type="entry name" value="Peptidase_S24_S26A/B/C"/>
</dbReference>
<organism evidence="2 3">
    <name type="scientific">Tautonia plasticadhaerens</name>
    <dbReference type="NCBI Taxonomy" id="2527974"/>
    <lineage>
        <taxon>Bacteria</taxon>
        <taxon>Pseudomonadati</taxon>
        <taxon>Planctomycetota</taxon>
        <taxon>Planctomycetia</taxon>
        <taxon>Isosphaerales</taxon>
        <taxon>Isosphaeraceae</taxon>
        <taxon>Tautonia</taxon>
    </lineage>
</organism>
<dbReference type="CDD" id="cd00093">
    <property type="entry name" value="HTH_XRE"/>
    <property type="match status" value="1"/>
</dbReference>
<gene>
    <name evidence="2" type="ORF">ElP_57840</name>
</gene>
<dbReference type="KEGG" id="tpla:ElP_57840"/>
<dbReference type="Proteomes" id="UP000317835">
    <property type="component" value="Chromosome"/>
</dbReference>
<dbReference type="SUPFAM" id="SSF51306">
    <property type="entry name" value="LexA/Signal peptidase"/>
    <property type="match status" value="1"/>
</dbReference>
<evidence type="ECO:0000259" key="1">
    <source>
        <dbReference type="Pfam" id="PF00717"/>
    </source>
</evidence>
<dbReference type="AlphaFoldDB" id="A0A518HAK7"/>
<name>A0A518HAK7_9BACT</name>
<dbReference type="SUPFAM" id="SSF47413">
    <property type="entry name" value="lambda repressor-like DNA-binding domains"/>
    <property type="match status" value="1"/>
</dbReference>
<dbReference type="Gene3D" id="1.10.260.40">
    <property type="entry name" value="lambda repressor-like DNA-binding domains"/>
    <property type="match status" value="1"/>
</dbReference>
<feature type="domain" description="Peptidase S24/S26A/S26B/S26C" evidence="1">
    <location>
        <begin position="150"/>
        <end position="226"/>
    </location>
</feature>
<sequence>MARKKTSHSRLKLKSLISHRLREIRQELFGEHGGPELARRLNLPARTWYNYETGVTVPAEVLLAFIDQTGVNPVWLLSGEGPRYRRGVEDQVLSTLTPQELIRRGLEKLEQRPPSPPMDGQPGSGEFLTIGVVDPNDLAAEANPIRAIDSIFVYHGWLPRPSATVAIRVEDDAMHPILPVGSVVAIDRSIREPGGLEGRIVAARVEDRAVIRWLELSGRHLILRPNRPGPGSPTVALEPSALGKGSGPILGQVVWSWSRFA</sequence>
<accession>A0A518HAK7</accession>
<dbReference type="InterPro" id="IPR001387">
    <property type="entry name" value="Cro/C1-type_HTH"/>
</dbReference>
<dbReference type="InterPro" id="IPR036286">
    <property type="entry name" value="LexA/Signal_pep-like_sf"/>
</dbReference>